<organism evidence="1 2">
    <name type="scientific">Meiothermus luteus</name>
    <dbReference type="NCBI Taxonomy" id="2026184"/>
    <lineage>
        <taxon>Bacteria</taxon>
        <taxon>Thermotogati</taxon>
        <taxon>Deinococcota</taxon>
        <taxon>Deinococci</taxon>
        <taxon>Thermales</taxon>
        <taxon>Thermaceae</taxon>
        <taxon>Meiothermus</taxon>
    </lineage>
</organism>
<reference evidence="1 2" key="1">
    <citation type="submission" date="2018-08" db="EMBL/GenBank/DDBJ databases">
        <title>Meiothermus luteus KCTC 52599 genome sequencing project.</title>
        <authorList>
            <person name="Da Costa M.S."/>
            <person name="Albuquerque L."/>
            <person name="Raposo P."/>
            <person name="Froufe H.J.C."/>
            <person name="Barroso C.S."/>
            <person name="Egas C."/>
        </authorList>
    </citation>
    <scope>NUCLEOTIDE SEQUENCE [LARGE SCALE GENOMIC DNA]</scope>
    <source>
        <strain evidence="1 2">KCTC 52599</strain>
    </source>
</reference>
<keyword evidence="2" id="KW-1185">Reference proteome</keyword>
<protein>
    <recommendedName>
        <fullName evidence="3">Glutamate carboxypeptidase</fullName>
    </recommendedName>
</protein>
<dbReference type="AlphaFoldDB" id="A0A399EA01"/>
<proteinExistence type="predicted"/>
<sequence>MGGGSDGNFTAALGVPTLDGLGLFGEAAHQPTENVYIPQIPLRTALLCGILEEMAR</sequence>
<dbReference type="EMBL" id="QWKZ01000152">
    <property type="protein sequence ID" value="RIH81567.1"/>
    <property type="molecule type" value="Genomic_DNA"/>
</dbReference>
<gene>
    <name evidence="1" type="ORF">Mlute_02765</name>
</gene>
<name>A0A399EA01_9DEIN</name>
<comment type="caution">
    <text evidence="1">The sequence shown here is derived from an EMBL/GenBank/DDBJ whole genome shotgun (WGS) entry which is preliminary data.</text>
</comment>
<dbReference type="SUPFAM" id="SSF53187">
    <property type="entry name" value="Zn-dependent exopeptidases"/>
    <property type="match status" value="1"/>
</dbReference>
<dbReference type="Proteomes" id="UP000265800">
    <property type="component" value="Unassembled WGS sequence"/>
</dbReference>
<evidence type="ECO:0008006" key="3">
    <source>
        <dbReference type="Google" id="ProtNLM"/>
    </source>
</evidence>
<accession>A0A399EA01</accession>
<evidence type="ECO:0000313" key="1">
    <source>
        <dbReference type="EMBL" id="RIH81567.1"/>
    </source>
</evidence>
<evidence type="ECO:0000313" key="2">
    <source>
        <dbReference type="Proteomes" id="UP000265800"/>
    </source>
</evidence>
<dbReference type="Gene3D" id="3.40.630.10">
    <property type="entry name" value="Zn peptidases"/>
    <property type="match status" value="1"/>
</dbReference>